<accession>A0A182JBY7</accession>
<dbReference type="GO" id="GO:0008270">
    <property type="term" value="F:zinc ion binding"/>
    <property type="evidence" value="ECO:0007669"/>
    <property type="project" value="UniProtKB-KW"/>
</dbReference>
<evidence type="ECO:0000256" key="3">
    <source>
        <dbReference type="ARBA" id="ARBA00022771"/>
    </source>
</evidence>
<dbReference type="PANTHER" id="PTHR24408">
    <property type="entry name" value="ZINC FINGER PROTEIN"/>
    <property type="match status" value="1"/>
</dbReference>
<evidence type="ECO:0000256" key="2">
    <source>
        <dbReference type="ARBA" id="ARBA00022737"/>
    </source>
</evidence>
<evidence type="ECO:0000256" key="1">
    <source>
        <dbReference type="ARBA" id="ARBA00022723"/>
    </source>
</evidence>
<evidence type="ECO:0000256" key="4">
    <source>
        <dbReference type="ARBA" id="ARBA00022833"/>
    </source>
</evidence>
<dbReference type="AlphaFoldDB" id="A0A182JBY7"/>
<dbReference type="PROSITE" id="PS00028">
    <property type="entry name" value="ZINC_FINGER_C2H2_1"/>
    <property type="match status" value="2"/>
</dbReference>
<feature type="domain" description="C2H2-type" evidence="5">
    <location>
        <begin position="280"/>
        <end position="307"/>
    </location>
</feature>
<keyword evidence="4" id="KW-0862">Zinc</keyword>
<dbReference type="Gene3D" id="3.30.160.60">
    <property type="entry name" value="Classic Zinc Finger"/>
    <property type="match status" value="2"/>
</dbReference>
<evidence type="ECO:0000259" key="5">
    <source>
        <dbReference type="PROSITE" id="PS50157"/>
    </source>
</evidence>
<dbReference type="PANTHER" id="PTHR24408:SF64">
    <property type="entry name" value="LINKING IMMUNITY AND METABOLISM-RELATED"/>
    <property type="match status" value="1"/>
</dbReference>
<keyword evidence="3" id="KW-0863">Zinc-finger</keyword>
<keyword evidence="2" id="KW-0677">Repeat</keyword>
<dbReference type="VEuPathDB" id="VectorBase:AATE015221"/>
<protein>
    <recommendedName>
        <fullName evidence="5">C2H2-type domain-containing protein</fullName>
    </recommendedName>
</protein>
<dbReference type="SMART" id="SM00355">
    <property type="entry name" value="ZnF_C2H2"/>
    <property type="match status" value="2"/>
</dbReference>
<dbReference type="Pfam" id="PF00096">
    <property type="entry name" value="zf-C2H2"/>
    <property type="match status" value="1"/>
</dbReference>
<dbReference type="GO" id="GO:0000981">
    <property type="term" value="F:DNA-binding transcription factor activity, RNA polymerase II-specific"/>
    <property type="evidence" value="ECO:0007669"/>
    <property type="project" value="TreeGrafter"/>
</dbReference>
<organism evidence="6">
    <name type="scientific">Anopheles atroparvus</name>
    <name type="common">European mosquito</name>
    <dbReference type="NCBI Taxonomy" id="41427"/>
    <lineage>
        <taxon>Eukaryota</taxon>
        <taxon>Metazoa</taxon>
        <taxon>Ecdysozoa</taxon>
        <taxon>Arthropoda</taxon>
        <taxon>Hexapoda</taxon>
        <taxon>Insecta</taxon>
        <taxon>Pterygota</taxon>
        <taxon>Neoptera</taxon>
        <taxon>Endopterygota</taxon>
        <taxon>Diptera</taxon>
        <taxon>Nematocera</taxon>
        <taxon>Culicoidea</taxon>
        <taxon>Culicidae</taxon>
        <taxon>Anophelinae</taxon>
        <taxon>Anopheles</taxon>
    </lineage>
</organism>
<name>A0A182JBY7_ANOAO</name>
<evidence type="ECO:0000313" key="6">
    <source>
        <dbReference type="EnsemblMetazoa" id="AATE015221-PA.1"/>
    </source>
</evidence>
<dbReference type="GO" id="GO:0005634">
    <property type="term" value="C:nucleus"/>
    <property type="evidence" value="ECO:0007669"/>
    <property type="project" value="TreeGrafter"/>
</dbReference>
<keyword evidence="1" id="KW-0479">Metal-binding</keyword>
<dbReference type="EnsemblMetazoa" id="AATE015221-RA">
    <property type="protein sequence ID" value="AATE015221-PA.1"/>
    <property type="gene ID" value="AATE015221"/>
</dbReference>
<dbReference type="InterPro" id="IPR036236">
    <property type="entry name" value="Znf_C2H2_sf"/>
</dbReference>
<dbReference type="SUPFAM" id="SSF57667">
    <property type="entry name" value="beta-beta-alpha zinc fingers"/>
    <property type="match status" value="2"/>
</dbReference>
<dbReference type="InterPro" id="IPR013087">
    <property type="entry name" value="Znf_C2H2_type"/>
</dbReference>
<dbReference type="PROSITE" id="PS50157">
    <property type="entry name" value="ZINC_FINGER_C2H2_2"/>
    <property type="match status" value="2"/>
</dbReference>
<proteinExistence type="predicted"/>
<sequence>LTHSRSFGILRDCAKCGCNRISAKNKQRKILVTVFLPHPFSCPCFASIPCACFVLVCVFKCTQLNLVGGLFFSVLNPTVRESCTLPERMDGQLGNENKISIKSTPAEALEENRLTTNVANQTSIPQTAANESTVTKEQTKECPGTCLMCLLPFDELGSIGSESPEELKRIVDNIYKIAKIEVKPVNGKIEPLCSGCRAKLGYDYDEDAYYEMLSQMYSNDAQSKTITIAMQNGLPVHIAMPCDASPDAGGVGGHYIDAACGTFVVTELGVEALNADKDDLVCAICSKAFNFKSTLRLHIRSHHQSAPRETIELPKHTRKPRTYECVECNLSFKLKYDFDKHIGSHKKPAVHQCEGCFKLFKHRSYYLMHRNLKRCKAQLSLDLNASVGEDLGVVGPASFAPTATSTSGRRRNGTAKERTAGGSIGTVSALLQCNPELGGPLADCGIRNAS</sequence>
<dbReference type="GO" id="GO:0043565">
    <property type="term" value="F:sequence-specific DNA binding"/>
    <property type="evidence" value="ECO:0007669"/>
    <property type="project" value="TreeGrafter"/>
</dbReference>
<feature type="domain" description="C2H2-type" evidence="5">
    <location>
        <begin position="323"/>
        <end position="345"/>
    </location>
</feature>
<reference evidence="6" key="1">
    <citation type="submission" date="2022-08" db="UniProtKB">
        <authorList>
            <consortium name="EnsemblMetazoa"/>
        </authorList>
    </citation>
    <scope>IDENTIFICATION</scope>
    <source>
        <strain evidence="6">EBRO</strain>
    </source>
</reference>
<dbReference type="STRING" id="41427.A0A182JBY7"/>